<dbReference type="Proteomes" id="UP000216024">
    <property type="component" value="Unassembled WGS sequence"/>
</dbReference>
<accession>A0A267MQB1</accession>
<dbReference type="GO" id="GO:0016811">
    <property type="term" value="F:hydrolase activity, acting on carbon-nitrogen (but not peptide) bonds, in linear amides"/>
    <property type="evidence" value="ECO:0007669"/>
    <property type="project" value="InterPro"/>
</dbReference>
<dbReference type="SUPFAM" id="SSF141130">
    <property type="entry name" value="Acetamidase/Formamidase-like"/>
    <property type="match status" value="1"/>
</dbReference>
<dbReference type="OrthoDB" id="9811740at2"/>
<dbReference type="Gene3D" id="3.10.28.20">
    <property type="entry name" value="Acetamidase/Formamidase-like domains"/>
    <property type="match status" value="1"/>
</dbReference>
<keyword evidence="2" id="KW-1185">Reference proteome</keyword>
<name>A0A267MQB1_9FIRM</name>
<dbReference type="PANTHER" id="PTHR31891:SF1">
    <property type="entry name" value="FORMAMIDASE C869.04-RELATED"/>
    <property type="match status" value="1"/>
</dbReference>
<evidence type="ECO:0000313" key="1">
    <source>
        <dbReference type="EMBL" id="PAB61088.1"/>
    </source>
</evidence>
<dbReference type="InterPro" id="IPR004304">
    <property type="entry name" value="FmdA_AmdA"/>
</dbReference>
<evidence type="ECO:0000313" key="2">
    <source>
        <dbReference type="Proteomes" id="UP000216024"/>
    </source>
</evidence>
<dbReference type="Gene3D" id="2.40.10.120">
    <property type="match status" value="1"/>
</dbReference>
<sequence>MKMKLSCEQHIFQFSETNKPVLKIHSGTTVEIETLDCFANQIKRAEDKLEAMDWDRVNPATGPVYIEDAMPGDILKVNIKNIEIGDQGVMSTGKDLGVLGDRIEGLQSKLVKIEDNYAIFDDKLRIPLNKMIGVIGVATEGDGINCGTPGIHGGNMDNKMIRENTTLYLPVFVEGALFALGDLHAVMGDGEIGVSGVEVSGKVTVNLEVIKGFTLNNPLIENDDCIATIASKETLDESVYDAVSDMEKLLSSRMDLSSGDMAMLFSAVGNTEICQVVDPLKTARFSMPKWVLEKYGFRLF</sequence>
<dbReference type="EMBL" id="NIBG01000001">
    <property type="protein sequence ID" value="PAB61088.1"/>
    <property type="molecule type" value="Genomic_DNA"/>
</dbReference>
<proteinExistence type="predicted"/>
<gene>
    <name evidence="1" type="ORF">CCE28_01275</name>
</gene>
<dbReference type="PANTHER" id="PTHR31891">
    <property type="entry name" value="FORMAMIDASE C869.04-RELATED"/>
    <property type="match status" value="1"/>
</dbReference>
<comment type="caution">
    <text evidence="1">The sequence shown here is derived from an EMBL/GenBank/DDBJ whole genome shotgun (WGS) entry which is preliminary data.</text>
</comment>
<dbReference type="Gene3D" id="2.60.120.580">
    <property type="entry name" value="Acetamidase/Formamidase-like domains"/>
    <property type="match status" value="1"/>
</dbReference>
<reference evidence="1 2" key="1">
    <citation type="submission" date="2017-06" db="EMBL/GenBank/DDBJ databases">
        <title>Draft genome sequence of anaerobic fermentative bacterium Anaeromicrobium sediminis DY2726D isolated from West Pacific Ocean sediments.</title>
        <authorList>
            <person name="Zeng X."/>
        </authorList>
    </citation>
    <scope>NUCLEOTIDE SEQUENCE [LARGE SCALE GENOMIC DNA]</scope>
    <source>
        <strain evidence="1 2">DY2726D</strain>
    </source>
</reference>
<protein>
    <submittedName>
        <fullName evidence="1">Acetamidase</fullName>
    </submittedName>
</protein>
<dbReference type="Pfam" id="PF03069">
    <property type="entry name" value="FmdA_AmdA"/>
    <property type="match status" value="2"/>
</dbReference>
<dbReference type="AlphaFoldDB" id="A0A267MQB1"/>
<organism evidence="1 2">
    <name type="scientific">Anaeromicrobium sediminis</name>
    <dbReference type="NCBI Taxonomy" id="1478221"/>
    <lineage>
        <taxon>Bacteria</taxon>
        <taxon>Bacillati</taxon>
        <taxon>Bacillota</taxon>
        <taxon>Clostridia</taxon>
        <taxon>Peptostreptococcales</taxon>
        <taxon>Thermotaleaceae</taxon>
        <taxon>Anaeromicrobium</taxon>
    </lineage>
</organism>